<dbReference type="PANTHER" id="PTHR13379">
    <property type="entry name" value="UNCHARACTERIZED DUF1308"/>
    <property type="match status" value="1"/>
</dbReference>
<comment type="caution">
    <text evidence="4">The sequence shown here is derived from an EMBL/GenBank/DDBJ whole genome shotgun (WGS) entry which is preliminary data.</text>
</comment>
<feature type="domain" description="DUF1308" evidence="2">
    <location>
        <begin position="132"/>
        <end position="293"/>
    </location>
</feature>
<evidence type="ECO:0008006" key="6">
    <source>
        <dbReference type="Google" id="ProtNLM"/>
    </source>
</evidence>
<reference evidence="4 5" key="1">
    <citation type="journal article" date="2021" name="J. Hered.">
        <title>A chromosome-level genome assembly of the parasitoid wasp, Cotesia glomerata (Hymenoptera: Braconidae).</title>
        <authorList>
            <person name="Pinto B.J."/>
            <person name="Weis J.J."/>
            <person name="Gamble T."/>
            <person name="Ode P.J."/>
            <person name="Paul R."/>
            <person name="Zaspel J.M."/>
        </authorList>
    </citation>
    <scope>NUCLEOTIDE SEQUENCE [LARGE SCALE GENOMIC DNA]</scope>
    <source>
        <strain evidence="4">CgM1</strain>
    </source>
</reference>
<gene>
    <name evidence="4" type="ORF">KQX54_018422</name>
</gene>
<evidence type="ECO:0000313" key="5">
    <source>
        <dbReference type="Proteomes" id="UP000826195"/>
    </source>
</evidence>
<evidence type="ECO:0000256" key="1">
    <source>
        <dbReference type="ARBA" id="ARBA00006588"/>
    </source>
</evidence>
<dbReference type="InterPro" id="IPR041076">
    <property type="entry name" value="DUF5614"/>
</dbReference>
<dbReference type="AlphaFoldDB" id="A0AAV7I6E5"/>
<keyword evidence="5" id="KW-1185">Reference proteome</keyword>
<name>A0AAV7I6E5_COTGL</name>
<accession>A0AAV7I6E5</accession>
<organism evidence="4 5">
    <name type="scientific">Cotesia glomerata</name>
    <name type="common">Lepidopteran parasitic wasp</name>
    <name type="synonym">Apanteles glomeratus</name>
    <dbReference type="NCBI Taxonomy" id="32391"/>
    <lineage>
        <taxon>Eukaryota</taxon>
        <taxon>Metazoa</taxon>
        <taxon>Ecdysozoa</taxon>
        <taxon>Arthropoda</taxon>
        <taxon>Hexapoda</taxon>
        <taxon>Insecta</taxon>
        <taxon>Pterygota</taxon>
        <taxon>Neoptera</taxon>
        <taxon>Endopterygota</taxon>
        <taxon>Hymenoptera</taxon>
        <taxon>Apocrita</taxon>
        <taxon>Ichneumonoidea</taxon>
        <taxon>Braconidae</taxon>
        <taxon>Microgastrinae</taxon>
        <taxon>Cotesia</taxon>
    </lineage>
</organism>
<dbReference type="Pfam" id="PF07000">
    <property type="entry name" value="DUF1308"/>
    <property type="match status" value="1"/>
</dbReference>
<dbReference type="Pfam" id="PF18474">
    <property type="entry name" value="DUF5614"/>
    <property type="match status" value="1"/>
</dbReference>
<comment type="similarity">
    <text evidence="1">Belongs to the UPF0415 family.</text>
</comment>
<sequence length="297" mass="33083">MRPFKFENSRLEVDIVCDSGSSWVKVIARNPRALTLISQGEGEFGQKSVVDQAQAYLSCAELHPHRYKAPEVVFHFACGIENSLAVRLEELRVVVEGVRIGNLDPFDAAICKNPEQINSTLESLSQGDIKTLNLDVSTLLAYVSNMTNGHANFDYLEPLLSLQAEWERLRPVKPVLDKIFQGKKLIICETAYKNLMDIINIIGGANETARTKELIKRVTIVDDATEGRILDLALGGKIKNRSRIVFATGEMHKSITVSANEGFVRAAKMQGIECTVILHEPRSLSEIKEKYAQELKS</sequence>
<dbReference type="PANTHER" id="PTHR13379:SF0">
    <property type="entry name" value="UPF0415 PROTEIN C7ORF25"/>
    <property type="match status" value="1"/>
</dbReference>
<dbReference type="InterPro" id="IPR010733">
    <property type="entry name" value="DUF1308"/>
</dbReference>
<protein>
    <recommendedName>
        <fullName evidence="6">DUF1308 domain-containing protein</fullName>
    </recommendedName>
</protein>
<dbReference type="EMBL" id="JAHXZJ010002237">
    <property type="protein sequence ID" value="KAH0547289.1"/>
    <property type="molecule type" value="Genomic_DNA"/>
</dbReference>
<feature type="domain" description="DUF5614" evidence="3">
    <location>
        <begin position="10"/>
        <end position="98"/>
    </location>
</feature>
<dbReference type="Proteomes" id="UP000826195">
    <property type="component" value="Unassembled WGS sequence"/>
</dbReference>
<proteinExistence type="inferred from homology"/>
<evidence type="ECO:0000259" key="3">
    <source>
        <dbReference type="Pfam" id="PF18474"/>
    </source>
</evidence>
<evidence type="ECO:0000259" key="2">
    <source>
        <dbReference type="Pfam" id="PF07000"/>
    </source>
</evidence>
<evidence type="ECO:0000313" key="4">
    <source>
        <dbReference type="EMBL" id="KAH0547289.1"/>
    </source>
</evidence>